<keyword evidence="1" id="KW-1133">Transmembrane helix</keyword>
<gene>
    <name evidence="2" type="ORF">Thi970DRAFT_04804</name>
</gene>
<feature type="transmembrane region" description="Helical" evidence="1">
    <location>
        <begin position="236"/>
        <end position="256"/>
    </location>
</feature>
<dbReference type="STRING" id="631362.Thi970DRAFT_04804"/>
<dbReference type="GO" id="GO:0015128">
    <property type="term" value="F:gluconate transmembrane transporter activity"/>
    <property type="evidence" value="ECO:0007669"/>
    <property type="project" value="InterPro"/>
</dbReference>
<keyword evidence="1" id="KW-0812">Transmembrane</keyword>
<feature type="transmembrane region" description="Helical" evidence="1">
    <location>
        <begin position="390"/>
        <end position="415"/>
    </location>
</feature>
<dbReference type="Proteomes" id="UP000002964">
    <property type="component" value="Unassembled WGS sequence"/>
</dbReference>
<keyword evidence="3" id="KW-1185">Reference proteome</keyword>
<feature type="transmembrane region" description="Helical" evidence="1">
    <location>
        <begin position="339"/>
        <end position="357"/>
    </location>
</feature>
<feature type="transmembrane region" description="Helical" evidence="1">
    <location>
        <begin position="104"/>
        <end position="127"/>
    </location>
</feature>
<dbReference type="GO" id="GO:0005886">
    <property type="term" value="C:plasma membrane"/>
    <property type="evidence" value="ECO:0007669"/>
    <property type="project" value="TreeGrafter"/>
</dbReference>
<organism evidence="2 3">
    <name type="scientific">Thiorhodovibrio frisius</name>
    <dbReference type="NCBI Taxonomy" id="631362"/>
    <lineage>
        <taxon>Bacteria</taxon>
        <taxon>Pseudomonadati</taxon>
        <taxon>Pseudomonadota</taxon>
        <taxon>Gammaproteobacteria</taxon>
        <taxon>Chromatiales</taxon>
        <taxon>Chromatiaceae</taxon>
        <taxon>Thiorhodovibrio</taxon>
    </lineage>
</organism>
<feature type="transmembrane region" description="Helical" evidence="1">
    <location>
        <begin position="179"/>
        <end position="202"/>
    </location>
</feature>
<dbReference type="RefSeq" id="WP_009151519.1">
    <property type="nucleotide sequence ID" value="NZ_CP121471.1"/>
</dbReference>
<dbReference type="Pfam" id="PF02447">
    <property type="entry name" value="GntP_permease"/>
    <property type="match status" value="1"/>
</dbReference>
<feature type="transmembrane region" description="Helical" evidence="1">
    <location>
        <begin position="31"/>
        <end position="50"/>
    </location>
</feature>
<evidence type="ECO:0000313" key="3">
    <source>
        <dbReference type="Proteomes" id="UP000002964"/>
    </source>
</evidence>
<evidence type="ECO:0000313" key="2">
    <source>
        <dbReference type="EMBL" id="EIC21116.1"/>
    </source>
</evidence>
<proteinExistence type="predicted"/>
<name>H8Z3W4_9GAMM</name>
<dbReference type="eggNOG" id="COG2610">
    <property type="taxonomic scope" value="Bacteria"/>
</dbReference>
<keyword evidence="1" id="KW-0472">Membrane</keyword>
<dbReference type="HOGENOM" id="CLU_027949_0_2_6"/>
<accession>H8Z3W4</accession>
<feature type="transmembrane region" description="Helical" evidence="1">
    <location>
        <begin position="427"/>
        <end position="452"/>
    </location>
</feature>
<dbReference type="AlphaFoldDB" id="H8Z3W4"/>
<dbReference type="OrthoDB" id="9787129at2"/>
<evidence type="ECO:0000256" key="1">
    <source>
        <dbReference type="SAM" id="Phobius"/>
    </source>
</evidence>
<reference evidence="3" key="1">
    <citation type="submission" date="2011-06" db="EMBL/GenBank/DDBJ databases">
        <authorList>
            <consortium name="US DOE Joint Genome Institute (JGI-PGF)"/>
            <person name="Lucas S."/>
            <person name="Han J."/>
            <person name="Lapidus A."/>
            <person name="Cheng J.-F."/>
            <person name="Goodwin L."/>
            <person name="Pitluck S."/>
            <person name="Peters L."/>
            <person name="Land M.L."/>
            <person name="Hauser L."/>
            <person name="Vogl K."/>
            <person name="Liu Z."/>
            <person name="Overmann J."/>
            <person name="Frigaard N.-U."/>
            <person name="Bryant D.A."/>
            <person name="Woyke T.J."/>
        </authorList>
    </citation>
    <scope>NUCLEOTIDE SEQUENCE [LARGE SCALE GENOMIC DNA]</scope>
    <source>
        <strain evidence="3">970</strain>
    </source>
</reference>
<dbReference type="InterPro" id="IPR003474">
    <property type="entry name" value="Glcn_transporter"/>
</dbReference>
<feature type="transmembrane region" description="Helical" evidence="1">
    <location>
        <begin position="306"/>
        <end position="327"/>
    </location>
</feature>
<protein>
    <submittedName>
        <fullName evidence="2">H+/gluconate symporter family protein</fullName>
    </submittedName>
</protein>
<feature type="transmembrane region" description="Helical" evidence="1">
    <location>
        <begin position="364"/>
        <end position="384"/>
    </location>
</feature>
<dbReference type="PANTHER" id="PTHR30354:SF11">
    <property type="entry name" value="PERMEASE"/>
    <property type="match status" value="1"/>
</dbReference>
<feature type="transmembrane region" description="Helical" evidence="1">
    <location>
        <begin position="276"/>
        <end position="294"/>
    </location>
</feature>
<feature type="transmembrane region" description="Helical" evidence="1">
    <location>
        <begin position="62"/>
        <end position="80"/>
    </location>
</feature>
<dbReference type="PANTHER" id="PTHR30354">
    <property type="entry name" value="GNT FAMILY GLUCONATE TRANSPORTER"/>
    <property type="match status" value="1"/>
</dbReference>
<feature type="transmembrane region" description="Helical" evidence="1">
    <location>
        <begin position="139"/>
        <end position="159"/>
    </location>
</feature>
<reference evidence="2 3" key="2">
    <citation type="submission" date="2011-11" db="EMBL/GenBank/DDBJ databases">
        <authorList>
            <consortium name="US DOE Joint Genome Institute"/>
            <person name="Lucas S."/>
            <person name="Han J."/>
            <person name="Lapidus A."/>
            <person name="Cheng J.-F."/>
            <person name="Goodwin L."/>
            <person name="Pitluck S."/>
            <person name="Peters L."/>
            <person name="Ovchinnikova G."/>
            <person name="Zhang X."/>
            <person name="Detter J.C."/>
            <person name="Han C."/>
            <person name="Tapia R."/>
            <person name="Land M."/>
            <person name="Hauser L."/>
            <person name="Kyrpides N."/>
            <person name="Ivanova N."/>
            <person name="Pagani I."/>
            <person name="Vogl K."/>
            <person name="Liu Z."/>
            <person name="Overmann J."/>
            <person name="Frigaard N.-U."/>
            <person name="Bryant D."/>
            <person name="Woyke T."/>
        </authorList>
    </citation>
    <scope>NUCLEOTIDE SEQUENCE [LARGE SCALE GENOMIC DNA]</scope>
    <source>
        <strain evidence="2 3">970</strain>
    </source>
</reference>
<sequence length="453" mass="46585">MTEVGYLLLVLVMAVAFIVLATSQLKWHPFIVLLMASYGIGFGAGMDPLAIGATIRSGFGSILGYIGIIIILGSLIGTILERTGAAITMANAVLRLLGGRFPGLAMSLMGYVVSIPVFCDSGFVILSSLKRALAERARVSAVMMSVALATGLFASHTLIPPTPGPIAAAGNLGLSDKLGLVIVTGILVSFAAVLTGYAWAVFVGQRLSSGEDGANFDEAAYEKALKEYGKLPSATMAFAPIMVPILLIALGSVAAFPSHPLGEGTAFAIISFLGKPINALFIGFFISLGLLPSLTKVTTYDWIEDGLKSAATIIMITGAGGGLGTILKEAGIGEVLGNALASYNLGIFLPFVIAAAFKTAQGSSTVALVATSALIAPMLNSLGLDSTAGQVLTVMAIGAGAMTVSHANDSFFWVVAQFSKMDVSTAYRAMTVATLIQGLTAVAVVYLMSLVLL</sequence>
<dbReference type="EMBL" id="JH603170">
    <property type="protein sequence ID" value="EIC21116.1"/>
    <property type="molecule type" value="Genomic_DNA"/>
</dbReference>